<dbReference type="PANTHER" id="PTHR38248">
    <property type="entry name" value="FUNK1 6"/>
    <property type="match status" value="1"/>
</dbReference>
<evidence type="ECO:0000313" key="2">
    <source>
        <dbReference type="EMBL" id="RPB21747.1"/>
    </source>
</evidence>
<evidence type="ECO:0000259" key="1">
    <source>
        <dbReference type="Pfam" id="PF17667"/>
    </source>
</evidence>
<dbReference type="EMBL" id="ML121557">
    <property type="protein sequence ID" value="RPB21747.1"/>
    <property type="molecule type" value="Genomic_DNA"/>
</dbReference>
<organism evidence="2 3">
    <name type="scientific">Terfezia boudieri ATCC MYA-4762</name>
    <dbReference type="NCBI Taxonomy" id="1051890"/>
    <lineage>
        <taxon>Eukaryota</taxon>
        <taxon>Fungi</taxon>
        <taxon>Dikarya</taxon>
        <taxon>Ascomycota</taxon>
        <taxon>Pezizomycotina</taxon>
        <taxon>Pezizomycetes</taxon>
        <taxon>Pezizales</taxon>
        <taxon>Pezizaceae</taxon>
        <taxon>Terfezia</taxon>
    </lineage>
</organism>
<accession>A0A3N4LFT9</accession>
<dbReference type="InterPro" id="IPR011009">
    <property type="entry name" value="Kinase-like_dom_sf"/>
</dbReference>
<reference evidence="2 3" key="1">
    <citation type="journal article" date="2018" name="Nat. Ecol. Evol.">
        <title>Pezizomycetes genomes reveal the molecular basis of ectomycorrhizal truffle lifestyle.</title>
        <authorList>
            <person name="Murat C."/>
            <person name="Payen T."/>
            <person name="Noel B."/>
            <person name="Kuo A."/>
            <person name="Morin E."/>
            <person name="Chen J."/>
            <person name="Kohler A."/>
            <person name="Krizsan K."/>
            <person name="Balestrini R."/>
            <person name="Da Silva C."/>
            <person name="Montanini B."/>
            <person name="Hainaut M."/>
            <person name="Levati E."/>
            <person name="Barry K.W."/>
            <person name="Belfiori B."/>
            <person name="Cichocki N."/>
            <person name="Clum A."/>
            <person name="Dockter R.B."/>
            <person name="Fauchery L."/>
            <person name="Guy J."/>
            <person name="Iotti M."/>
            <person name="Le Tacon F."/>
            <person name="Lindquist E.A."/>
            <person name="Lipzen A."/>
            <person name="Malagnac F."/>
            <person name="Mello A."/>
            <person name="Molinier V."/>
            <person name="Miyauchi S."/>
            <person name="Poulain J."/>
            <person name="Riccioni C."/>
            <person name="Rubini A."/>
            <person name="Sitrit Y."/>
            <person name="Splivallo R."/>
            <person name="Traeger S."/>
            <person name="Wang M."/>
            <person name="Zifcakova L."/>
            <person name="Wipf D."/>
            <person name="Zambonelli A."/>
            <person name="Paolocci F."/>
            <person name="Nowrousian M."/>
            <person name="Ottonello S."/>
            <person name="Baldrian P."/>
            <person name="Spatafora J.W."/>
            <person name="Henrissat B."/>
            <person name="Nagy L.G."/>
            <person name="Aury J.M."/>
            <person name="Wincker P."/>
            <person name="Grigoriev I.V."/>
            <person name="Bonfante P."/>
            <person name="Martin F.M."/>
        </authorList>
    </citation>
    <scope>NUCLEOTIDE SEQUENCE [LARGE SCALE GENOMIC DNA]</scope>
    <source>
        <strain evidence="2 3">ATCC MYA-4762</strain>
    </source>
</reference>
<dbReference type="PANTHER" id="PTHR38248:SF2">
    <property type="entry name" value="FUNK1 11"/>
    <property type="match status" value="1"/>
</dbReference>
<dbReference type="InterPro" id="IPR040976">
    <property type="entry name" value="Pkinase_fungal"/>
</dbReference>
<sequence>MGPTNEEDATAEVLLNKKIFTAGGIVSRGTCVWEGTLRATSRVVAVKYSWQNTKRTSEAEVYSVAHSKGVVGLPKLISHDEYGDVHTIVRRGLTPCTLRDHDMPTLLEKSAIDAYTMFVTGSNRSFTRLVLETIGKPISDPSLSPLQIARSLLAGIIAHASLFFQGGILHRDVSINNIIAITSPLATVPGTPPTIDGEFLYTPGTDLYGCLIDLDYAVIITEQDTSGIPERTGTYPFIAIAILQGKAPHT</sequence>
<dbReference type="OrthoDB" id="5584477at2759"/>
<dbReference type="InParanoid" id="A0A3N4LFT9"/>
<proteinExistence type="predicted"/>
<dbReference type="STRING" id="1051890.A0A3N4LFT9"/>
<dbReference type="Proteomes" id="UP000267821">
    <property type="component" value="Unassembled WGS sequence"/>
</dbReference>
<name>A0A3N4LFT9_9PEZI</name>
<feature type="domain" description="Fungal-type protein kinase" evidence="1">
    <location>
        <begin position="6"/>
        <end position="250"/>
    </location>
</feature>
<dbReference type="Pfam" id="PF17667">
    <property type="entry name" value="Pkinase_fungal"/>
    <property type="match status" value="1"/>
</dbReference>
<evidence type="ECO:0000313" key="3">
    <source>
        <dbReference type="Proteomes" id="UP000267821"/>
    </source>
</evidence>
<protein>
    <recommendedName>
        <fullName evidence="1">Fungal-type protein kinase domain-containing protein</fullName>
    </recommendedName>
</protein>
<dbReference type="SUPFAM" id="SSF56112">
    <property type="entry name" value="Protein kinase-like (PK-like)"/>
    <property type="match status" value="1"/>
</dbReference>
<keyword evidence="3" id="KW-1185">Reference proteome</keyword>
<gene>
    <name evidence="2" type="ORF">L211DRAFT_851212</name>
</gene>
<dbReference type="AlphaFoldDB" id="A0A3N4LFT9"/>